<dbReference type="RefSeq" id="WP_144245236.1">
    <property type="nucleotide sequence ID" value="NZ_CP016256.1"/>
</dbReference>
<evidence type="ECO:0000313" key="1">
    <source>
        <dbReference type="EMBL" id="MBF4437088.1"/>
    </source>
</evidence>
<accession>A0AAW4BN29</accession>
<proteinExistence type="predicted"/>
<dbReference type="EMBL" id="SCLC01000615">
    <property type="protein sequence ID" value="MBF4437088.1"/>
    <property type="molecule type" value="Genomic_DNA"/>
</dbReference>
<gene>
    <name evidence="1" type="ORF">ERJ77_21890</name>
</gene>
<sequence>MTEEQLRLVEHYCLTATYENIKADFLSLCQLHDNSWPAELERFDLQETFFKLLASPTEKTARQEYLELIQHSLEYGWSKVGKARLTVPDVHALYAKYCFL</sequence>
<protein>
    <submittedName>
        <fullName evidence="1">Uncharacterized protein</fullName>
    </submittedName>
</protein>
<dbReference type="Proteomes" id="UP000786185">
    <property type="component" value="Unassembled WGS sequence"/>
</dbReference>
<evidence type="ECO:0000313" key="2">
    <source>
        <dbReference type="Proteomes" id="UP000786185"/>
    </source>
</evidence>
<dbReference type="AlphaFoldDB" id="A0AAW4BN29"/>
<organism evidence="1 2">
    <name type="scientific">Vibrio anguillarum</name>
    <name type="common">Listonella anguillarum</name>
    <dbReference type="NCBI Taxonomy" id="55601"/>
    <lineage>
        <taxon>Bacteria</taxon>
        <taxon>Pseudomonadati</taxon>
        <taxon>Pseudomonadota</taxon>
        <taxon>Gammaproteobacteria</taxon>
        <taxon>Vibrionales</taxon>
        <taxon>Vibrionaceae</taxon>
        <taxon>Vibrio</taxon>
    </lineage>
</organism>
<name>A0AAW4BN29_VIBAN</name>
<reference evidence="1" key="1">
    <citation type="journal article" date="2021" name="PeerJ">
        <title>Analysis of 44 Vibrio anguillarum genomes reveals high genetic diversity.</title>
        <authorList>
            <person name="Hansen M.J."/>
            <person name="Dalsgaard I."/>
        </authorList>
    </citation>
    <scope>NUCLEOTIDE SEQUENCE</scope>
    <source>
        <strain evidence="1">850617-1/1</strain>
    </source>
</reference>
<comment type="caution">
    <text evidence="1">The sequence shown here is derived from an EMBL/GenBank/DDBJ whole genome shotgun (WGS) entry which is preliminary data.</text>
</comment>